<dbReference type="InterPro" id="IPR016088">
    <property type="entry name" value="Chalcone_isomerase_3-sand"/>
</dbReference>
<accession>A0AAD9I0V8</accession>
<evidence type="ECO:0000313" key="3">
    <source>
        <dbReference type="Proteomes" id="UP001217918"/>
    </source>
</evidence>
<comment type="caution">
    <text evidence="2">The sequence shown here is derived from an EMBL/GenBank/DDBJ whole genome shotgun (WGS) entry which is preliminary data.</text>
</comment>
<feature type="domain" description="Chalcone isomerase" evidence="1">
    <location>
        <begin position="95"/>
        <end position="298"/>
    </location>
</feature>
<organism evidence="2 3">
    <name type="scientific">Phyllachora maydis</name>
    <dbReference type="NCBI Taxonomy" id="1825666"/>
    <lineage>
        <taxon>Eukaryota</taxon>
        <taxon>Fungi</taxon>
        <taxon>Dikarya</taxon>
        <taxon>Ascomycota</taxon>
        <taxon>Pezizomycotina</taxon>
        <taxon>Sordariomycetes</taxon>
        <taxon>Sordariomycetidae</taxon>
        <taxon>Phyllachorales</taxon>
        <taxon>Phyllachoraceae</taxon>
        <taxon>Phyllachora</taxon>
    </lineage>
</organism>
<dbReference type="PANTHER" id="PTHR47284">
    <property type="entry name" value="FATTY-ACID-BINDING PROTEIN 2"/>
    <property type="match status" value="1"/>
</dbReference>
<gene>
    <name evidence="2" type="ORF">P8C59_003744</name>
</gene>
<dbReference type="SUPFAM" id="SSF54626">
    <property type="entry name" value="Chalcone isomerase"/>
    <property type="match status" value="1"/>
</dbReference>
<keyword evidence="3" id="KW-1185">Reference proteome</keyword>
<dbReference type="Pfam" id="PF16035">
    <property type="entry name" value="Chalcone_2"/>
    <property type="match status" value="1"/>
</dbReference>
<dbReference type="Proteomes" id="UP001217918">
    <property type="component" value="Unassembled WGS sequence"/>
</dbReference>
<evidence type="ECO:0000313" key="2">
    <source>
        <dbReference type="EMBL" id="KAK2069139.1"/>
    </source>
</evidence>
<proteinExistence type="predicted"/>
<dbReference type="InterPro" id="IPR036298">
    <property type="entry name" value="Chalcone_isomerase_sf"/>
</dbReference>
<name>A0AAD9I0V8_9PEZI</name>
<sequence length="317" mass="34542">MAMGALSGAIAFTYTAYCLNLALKKPAKADSILPSTDPLVQSDAVDRKIVVRNEEGRELVPTGHSVVPLFPRTIELPSYGVPPQTSAVTTGSAPTEYTLVGLGLRTVTFIGFHVYLVGFYVATADVAALQSALVKRFNPIATTLVPGEREQLRNALLDPVQGEQIWEELLQRGVPARSAFRIAPVRDTDFAHLRDGFVRAVQSKTDAAVSDDRFGQAMRTFREVFNRGKAPKQTEILLVRADDGKLVITYDDGVSKNGRPSGRQMLGTVDEERISRALWLNYLAGKRVASEPARSNIVSGIMEFVERPIGTVATQVV</sequence>
<dbReference type="Gene3D" id="3.50.70.10">
    <property type="match status" value="1"/>
</dbReference>
<dbReference type="PANTHER" id="PTHR47284:SF3">
    <property type="entry name" value="FATTY-ACID-BINDING PROTEIN 2"/>
    <property type="match status" value="1"/>
</dbReference>
<dbReference type="EMBL" id="JAQQPM010000003">
    <property type="protein sequence ID" value="KAK2069139.1"/>
    <property type="molecule type" value="Genomic_DNA"/>
</dbReference>
<dbReference type="AlphaFoldDB" id="A0AAD9I0V8"/>
<reference evidence="2" key="1">
    <citation type="journal article" date="2023" name="Mol. Plant Microbe Interact.">
        <title>Elucidating the Obligate Nature and Biological Capacity of an Invasive Fungal Corn Pathogen.</title>
        <authorList>
            <person name="MacCready J.S."/>
            <person name="Roggenkamp E.M."/>
            <person name="Gdanetz K."/>
            <person name="Chilvers M.I."/>
        </authorList>
    </citation>
    <scope>NUCLEOTIDE SEQUENCE</scope>
    <source>
        <strain evidence="2">PM02</strain>
    </source>
</reference>
<dbReference type="InterPro" id="IPR016087">
    <property type="entry name" value="Chalcone_isomerase"/>
</dbReference>
<dbReference type="GO" id="GO:0016872">
    <property type="term" value="F:intramolecular lyase activity"/>
    <property type="evidence" value="ECO:0007669"/>
    <property type="project" value="InterPro"/>
</dbReference>
<protein>
    <recommendedName>
        <fullName evidence="1">Chalcone isomerase domain-containing protein</fullName>
    </recommendedName>
</protein>
<evidence type="ECO:0000259" key="1">
    <source>
        <dbReference type="Pfam" id="PF16035"/>
    </source>
</evidence>